<comment type="caution">
    <text evidence="2">The sequence shown here is derived from an EMBL/GenBank/DDBJ whole genome shotgun (WGS) entry which is preliminary data.</text>
</comment>
<feature type="domain" description="R13L1/DRL21-like LRR repeat region" evidence="1">
    <location>
        <begin position="56"/>
        <end position="180"/>
    </location>
</feature>
<dbReference type="OMA" id="YEYCCAS"/>
<dbReference type="Gene3D" id="3.80.10.10">
    <property type="entry name" value="Ribonuclease Inhibitor"/>
    <property type="match status" value="2"/>
</dbReference>
<dbReference type="Proteomes" id="UP000238479">
    <property type="component" value="Chromosome 7"/>
</dbReference>
<dbReference type="Pfam" id="PF25019">
    <property type="entry name" value="LRR_R13L1-DRL21"/>
    <property type="match status" value="1"/>
</dbReference>
<keyword evidence="3" id="KW-1185">Reference proteome</keyword>
<sequence>MYDHLEAFPKEIANLINLRHIYFGTHVKVPTEVLRRLTNLRSLPFVKMDKETGPQIGELGGLNHLKDSLSICNLEHTRDQEEAEKANLVEKKYLHKLTLTWEYSGPSSSANSDEVILEVLRPHSNLEFLKIYGFMGVKFPSWLLLSNKLKEIELHGCNKCEGVLVLGHLLNLVHVKMNRMQNMRCLGYEFYGYDHASDDIEVLFPALKTLHIEEARKLIEWNEVSTERVMVFPCLEEVTLTGCYQLRSAPSHFPSLKKLVIKGMNSGGIPIASILSNSLTTLTSLEISNVRGLACLLERLLENNQNLSYMEIEYCWELTCIGPPQSQGYEYCCASLQELRIGGCPKLTCLPTGLPIPLSLEKLEIRNCSSLECIPIIPEHGGLPFLR</sequence>
<dbReference type="SUPFAM" id="SSF52058">
    <property type="entry name" value="L domain-like"/>
    <property type="match status" value="1"/>
</dbReference>
<name>A0A2P6P8S9_ROSCH</name>
<reference evidence="2 3" key="1">
    <citation type="journal article" date="2018" name="Nat. Genet.">
        <title>The Rosa genome provides new insights in the design of modern roses.</title>
        <authorList>
            <person name="Bendahmane M."/>
        </authorList>
    </citation>
    <scope>NUCLEOTIDE SEQUENCE [LARGE SCALE GENOMIC DNA]</scope>
    <source>
        <strain evidence="3">cv. Old Blush</strain>
    </source>
</reference>
<dbReference type="InterPro" id="IPR056789">
    <property type="entry name" value="LRR_R13L1-DRL21"/>
</dbReference>
<dbReference type="PANTHER" id="PTHR47186">
    <property type="entry name" value="LEUCINE-RICH REPEAT-CONTAINING PROTEIN 57"/>
    <property type="match status" value="1"/>
</dbReference>
<dbReference type="AlphaFoldDB" id="A0A2P6P8S9"/>
<evidence type="ECO:0000259" key="1">
    <source>
        <dbReference type="Pfam" id="PF25019"/>
    </source>
</evidence>
<dbReference type="Gramene" id="PRQ18322">
    <property type="protein sequence ID" value="PRQ18322"/>
    <property type="gene ID" value="RchiOBHm_Chr7g0204701"/>
</dbReference>
<dbReference type="EMBL" id="PDCK01000045">
    <property type="protein sequence ID" value="PRQ18322.1"/>
    <property type="molecule type" value="Genomic_DNA"/>
</dbReference>
<organism evidence="2 3">
    <name type="scientific">Rosa chinensis</name>
    <name type="common">China rose</name>
    <dbReference type="NCBI Taxonomy" id="74649"/>
    <lineage>
        <taxon>Eukaryota</taxon>
        <taxon>Viridiplantae</taxon>
        <taxon>Streptophyta</taxon>
        <taxon>Embryophyta</taxon>
        <taxon>Tracheophyta</taxon>
        <taxon>Spermatophyta</taxon>
        <taxon>Magnoliopsida</taxon>
        <taxon>eudicotyledons</taxon>
        <taxon>Gunneridae</taxon>
        <taxon>Pentapetalae</taxon>
        <taxon>rosids</taxon>
        <taxon>fabids</taxon>
        <taxon>Rosales</taxon>
        <taxon>Rosaceae</taxon>
        <taxon>Rosoideae</taxon>
        <taxon>Rosoideae incertae sedis</taxon>
        <taxon>Rosa</taxon>
    </lineage>
</organism>
<proteinExistence type="predicted"/>
<evidence type="ECO:0000313" key="3">
    <source>
        <dbReference type="Proteomes" id="UP000238479"/>
    </source>
</evidence>
<evidence type="ECO:0000313" key="2">
    <source>
        <dbReference type="EMBL" id="PRQ18322.1"/>
    </source>
</evidence>
<accession>A0A2P6P8S9</accession>
<protein>
    <submittedName>
        <fullName evidence="2">Putative leucine-rich repeat domain, L domain-containing protein</fullName>
    </submittedName>
</protein>
<dbReference type="InterPro" id="IPR032675">
    <property type="entry name" value="LRR_dom_sf"/>
</dbReference>
<dbReference type="PANTHER" id="PTHR47186:SF18">
    <property type="entry name" value="RX N-TERMINAL DOMAIN-CONTAINING PROTEIN"/>
    <property type="match status" value="1"/>
</dbReference>
<dbReference type="STRING" id="74649.A0A2P6P8S9"/>
<gene>
    <name evidence="2" type="ORF">RchiOBHm_Chr7g0204701</name>
</gene>